<organism evidence="3 4">
    <name type="scientific">Abeliophyllum distichum</name>
    <dbReference type="NCBI Taxonomy" id="126358"/>
    <lineage>
        <taxon>Eukaryota</taxon>
        <taxon>Viridiplantae</taxon>
        <taxon>Streptophyta</taxon>
        <taxon>Embryophyta</taxon>
        <taxon>Tracheophyta</taxon>
        <taxon>Spermatophyta</taxon>
        <taxon>Magnoliopsida</taxon>
        <taxon>eudicotyledons</taxon>
        <taxon>Gunneridae</taxon>
        <taxon>Pentapetalae</taxon>
        <taxon>asterids</taxon>
        <taxon>lamiids</taxon>
        <taxon>Lamiales</taxon>
        <taxon>Oleaceae</taxon>
        <taxon>Forsythieae</taxon>
        <taxon>Abeliophyllum</taxon>
    </lineage>
</organism>
<dbReference type="EMBL" id="JBFOLK010000013">
    <property type="protein sequence ID" value="KAL2465134.1"/>
    <property type="molecule type" value="Genomic_DNA"/>
</dbReference>
<reference evidence="4" key="1">
    <citation type="submission" date="2024-07" db="EMBL/GenBank/DDBJ databases">
        <title>Two chromosome-level genome assemblies of Korean endemic species Abeliophyllum distichum and Forsythia ovata (Oleaceae).</title>
        <authorList>
            <person name="Jang H."/>
        </authorList>
    </citation>
    <scope>NUCLEOTIDE SEQUENCE [LARGE SCALE GENOMIC DNA]</scope>
</reference>
<proteinExistence type="predicted"/>
<feature type="coiled-coil region" evidence="1">
    <location>
        <begin position="29"/>
        <end position="56"/>
    </location>
</feature>
<feature type="compositionally biased region" description="Basic residues" evidence="2">
    <location>
        <begin position="171"/>
        <end position="184"/>
    </location>
</feature>
<comment type="caution">
    <text evidence="3">The sequence shown here is derived from an EMBL/GenBank/DDBJ whole genome shotgun (WGS) entry which is preliminary data.</text>
</comment>
<name>A0ABD1PNC4_9LAMI</name>
<feature type="region of interest" description="Disordered" evidence="2">
    <location>
        <begin position="155"/>
        <end position="209"/>
    </location>
</feature>
<dbReference type="AlphaFoldDB" id="A0ABD1PNC4"/>
<sequence>MCRGFIWVDEVESNFAVHDEGRDMQQRLLMELNRNVMTLIEKIDKMEHNISEIRRAIQKPIPLQESTIPATRIEFSGTKHWTVTIPSNERQIVAGSEFCPSNGRNLSVIYPIYTVRKSGTKEICCSKSEIRATNSCSLREAPAAASKQWIRELPARTPSAGNEAVGSGSRGLHKQRRRNSRCGRRTTNNQRRQESVERESEMLGGMNGG</sequence>
<dbReference type="Proteomes" id="UP001604336">
    <property type="component" value="Unassembled WGS sequence"/>
</dbReference>
<keyword evidence="1" id="KW-0175">Coiled coil</keyword>
<keyword evidence="4" id="KW-1185">Reference proteome</keyword>
<accession>A0ABD1PNC4</accession>
<gene>
    <name evidence="3" type="ORF">Adt_40985</name>
</gene>
<evidence type="ECO:0000313" key="4">
    <source>
        <dbReference type="Proteomes" id="UP001604336"/>
    </source>
</evidence>
<evidence type="ECO:0000256" key="1">
    <source>
        <dbReference type="SAM" id="Coils"/>
    </source>
</evidence>
<feature type="compositionally biased region" description="Basic and acidic residues" evidence="2">
    <location>
        <begin position="191"/>
        <end position="201"/>
    </location>
</feature>
<evidence type="ECO:0000256" key="2">
    <source>
        <dbReference type="SAM" id="MobiDB-lite"/>
    </source>
</evidence>
<protein>
    <submittedName>
        <fullName evidence="3">Uncharacterized protein</fullName>
    </submittedName>
</protein>
<evidence type="ECO:0000313" key="3">
    <source>
        <dbReference type="EMBL" id="KAL2465134.1"/>
    </source>
</evidence>